<feature type="domain" description="Carboxylesterase type B" evidence="5">
    <location>
        <begin position="46"/>
        <end position="545"/>
    </location>
</feature>
<evidence type="ECO:0000256" key="3">
    <source>
        <dbReference type="RuleBase" id="RU361235"/>
    </source>
</evidence>
<dbReference type="EC" id="3.1.1.-" evidence="3"/>
<feature type="transmembrane region" description="Helical" evidence="4">
    <location>
        <begin position="12"/>
        <end position="30"/>
    </location>
</feature>
<dbReference type="Pfam" id="PF00135">
    <property type="entry name" value="COesterase"/>
    <property type="match status" value="1"/>
</dbReference>
<dbReference type="Proteomes" id="UP000241818">
    <property type="component" value="Unassembled WGS sequence"/>
</dbReference>
<dbReference type="InterPro" id="IPR029058">
    <property type="entry name" value="AB_hydrolase_fold"/>
</dbReference>
<keyword evidence="4" id="KW-0472">Membrane</keyword>
<dbReference type="FunFam" id="3.40.50.1820:FF:000263">
    <property type="entry name" value="Carboxylic ester hydrolase"/>
    <property type="match status" value="1"/>
</dbReference>
<dbReference type="InterPro" id="IPR050309">
    <property type="entry name" value="Type-B_Carboxylest/Lipase"/>
</dbReference>
<accession>A0A2T3B3V5</accession>
<protein>
    <recommendedName>
        <fullName evidence="3">Carboxylic ester hydrolase</fullName>
        <ecNumber evidence="3">3.1.1.-</ecNumber>
    </recommendedName>
</protein>
<name>A0A2T3B3V5_AMORE</name>
<dbReference type="AlphaFoldDB" id="A0A2T3B3V5"/>
<dbReference type="PROSITE" id="PS00122">
    <property type="entry name" value="CARBOXYLESTERASE_B_1"/>
    <property type="match status" value="1"/>
</dbReference>
<evidence type="ECO:0000256" key="2">
    <source>
        <dbReference type="ARBA" id="ARBA00022801"/>
    </source>
</evidence>
<evidence type="ECO:0000259" key="5">
    <source>
        <dbReference type="Pfam" id="PF00135"/>
    </source>
</evidence>
<dbReference type="InParanoid" id="A0A2T3B3V5"/>
<keyword evidence="4" id="KW-1133">Transmembrane helix</keyword>
<organism evidence="6 7">
    <name type="scientific">Amorphotheca resinae ATCC 22711</name>
    <dbReference type="NCBI Taxonomy" id="857342"/>
    <lineage>
        <taxon>Eukaryota</taxon>
        <taxon>Fungi</taxon>
        <taxon>Dikarya</taxon>
        <taxon>Ascomycota</taxon>
        <taxon>Pezizomycotina</taxon>
        <taxon>Leotiomycetes</taxon>
        <taxon>Helotiales</taxon>
        <taxon>Amorphothecaceae</taxon>
        <taxon>Amorphotheca</taxon>
    </lineage>
</organism>
<keyword evidence="2 3" id="KW-0378">Hydrolase</keyword>
<evidence type="ECO:0000313" key="7">
    <source>
        <dbReference type="Proteomes" id="UP000241818"/>
    </source>
</evidence>
<dbReference type="OrthoDB" id="408631at2759"/>
<reference evidence="6 7" key="1">
    <citation type="journal article" date="2018" name="New Phytol.">
        <title>Comparative genomics and transcriptomics depict ericoid mycorrhizal fungi as versatile saprotrophs and plant mutualists.</title>
        <authorList>
            <person name="Martino E."/>
            <person name="Morin E."/>
            <person name="Grelet G.A."/>
            <person name="Kuo A."/>
            <person name="Kohler A."/>
            <person name="Daghino S."/>
            <person name="Barry K.W."/>
            <person name="Cichocki N."/>
            <person name="Clum A."/>
            <person name="Dockter R.B."/>
            <person name="Hainaut M."/>
            <person name="Kuo R.C."/>
            <person name="LaButti K."/>
            <person name="Lindahl B.D."/>
            <person name="Lindquist E.A."/>
            <person name="Lipzen A."/>
            <person name="Khouja H.R."/>
            <person name="Magnuson J."/>
            <person name="Murat C."/>
            <person name="Ohm R.A."/>
            <person name="Singer S.W."/>
            <person name="Spatafora J.W."/>
            <person name="Wang M."/>
            <person name="Veneault-Fourrey C."/>
            <person name="Henrissat B."/>
            <person name="Grigoriev I.V."/>
            <person name="Martin F.M."/>
            <person name="Perotto S."/>
        </authorList>
    </citation>
    <scope>NUCLEOTIDE SEQUENCE [LARGE SCALE GENOMIC DNA]</scope>
    <source>
        <strain evidence="6 7">ATCC 22711</strain>
    </source>
</reference>
<dbReference type="InterPro" id="IPR019826">
    <property type="entry name" value="Carboxylesterase_B_AS"/>
</dbReference>
<dbReference type="EMBL" id="KZ679010">
    <property type="protein sequence ID" value="PSS20317.1"/>
    <property type="molecule type" value="Genomic_DNA"/>
</dbReference>
<dbReference type="GO" id="GO:0016787">
    <property type="term" value="F:hydrolase activity"/>
    <property type="evidence" value="ECO:0007669"/>
    <property type="project" value="UniProtKB-KW"/>
</dbReference>
<evidence type="ECO:0000256" key="1">
    <source>
        <dbReference type="ARBA" id="ARBA00005964"/>
    </source>
</evidence>
<gene>
    <name evidence="6" type="ORF">M430DRAFT_41641</name>
</gene>
<proteinExistence type="inferred from homology"/>
<dbReference type="InterPro" id="IPR002018">
    <property type="entry name" value="CarbesteraseB"/>
</dbReference>
<evidence type="ECO:0000256" key="4">
    <source>
        <dbReference type="SAM" id="Phobius"/>
    </source>
</evidence>
<dbReference type="STRING" id="857342.A0A2T3B3V5"/>
<comment type="similarity">
    <text evidence="1 3">Belongs to the type-B carboxylesterase/lipase family.</text>
</comment>
<dbReference type="SUPFAM" id="SSF53474">
    <property type="entry name" value="alpha/beta-Hydrolases"/>
    <property type="match status" value="1"/>
</dbReference>
<dbReference type="Gene3D" id="3.40.50.1820">
    <property type="entry name" value="alpha/beta hydrolase"/>
    <property type="match status" value="1"/>
</dbReference>
<dbReference type="PANTHER" id="PTHR11559">
    <property type="entry name" value="CARBOXYLESTERASE"/>
    <property type="match status" value="1"/>
</dbReference>
<dbReference type="GeneID" id="36575571"/>
<keyword evidence="7" id="KW-1185">Reference proteome</keyword>
<evidence type="ECO:0000313" key="6">
    <source>
        <dbReference type="EMBL" id="PSS20317.1"/>
    </source>
</evidence>
<dbReference type="RefSeq" id="XP_024721587.1">
    <property type="nucleotide sequence ID" value="XM_024867490.1"/>
</dbReference>
<keyword evidence="4" id="KW-0812">Transmembrane</keyword>
<sequence>MVMAPSTLRSFVFLAWISVVGIGLLGLWLWDFAPGENPLPLIIGSRPRVTVRQGVIVGSEVKTGYPQTLEMFLGIPYGLSTAGERRFRPPVGVNASTEIFDASKYGDRCPAGPSRDGFPQSEDCLNLNIYRPKARDESKKLPVLVHVHGGAFNTGFGSNRQISNLVAWSAEPFIGISFNYRIGALGFLPSRLTAEEGLLNLGLKDQALLFEWVQENIAAFGGNPDDVTLMGVSAGAHSIGHHLMHNTDRPPPFHKVIIESGATTARAVYTPTNPMHEQQFQEFLTELGFQDVPEPYIMDELRTLDVKKIKEASDTIFNIYNPSIRWPFQPVIDGEGGMIPIPPIDAWRSGKWHKVPILTGFNTNEGAMFVPKTISTASQFTAFLHRLLPSLSKDDLEILNDVYPDPLSHPDSKYVETRKGVGLGAQFKRLEQAYGHFAYVAPVRQTARFAAADGDAPVYLYHFAVNSSVIGGADHGNHAPFVTYNRDIRERSDSIEEISGLMHAYWTSFITTGDPNAIEGRYPDRLPWPAYTRDAGKLIVFGAGNDEYAGGQNKGTAVQIMDDTWALEECRFWWARTELFEL</sequence>